<dbReference type="AlphaFoldDB" id="A0AAN7BY39"/>
<dbReference type="Pfam" id="PF00413">
    <property type="entry name" value="Peptidase_M10"/>
    <property type="match status" value="1"/>
</dbReference>
<feature type="region of interest" description="Disordered" evidence="5">
    <location>
        <begin position="1"/>
        <end position="21"/>
    </location>
</feature>
<dbReference type="GO" id="GO:0008270">
    <property type="term" value="F:zinc ion binding"/>
    <property type="evidence" value="ECO:0007669"/>
    <property type="project" value="InterPro"/>
</dbReference>
<keyword evidence="2" id="KW-0479">Metal-binding</keyword>
<evidence type="ECO:0000256" key="5">
    <source>
        <dbReference type="SAM" id="MobiDB-lite"/>
    </source>
</evidence>
<protein>
    <recommendedName>
        <fullName evidence="6">Peptidase M10 metallopeptidase domain-containing protein</fullName>
    </recommendedName>
</protein>
<keyword evidence="4" id="KW-0862">Zinc</keyword>
<dbReference type="GO" id="GO:0031012">
    <property type="term" value="C:extracellular matrix"/>
    <property type="evidence" value="ECO:0007669"/>
    <property type="project" value="InterPro"/>
</dbReference>
<dbReference type="EMBL" id="MU865292">
    <property type="protein sequence ID" value="KAK4231612.1"/>
    <property type="molecule type" value="Genomic_DNA"/>
</dbReference>
<gene>
    <name evidence="7" type="ORF">QBC38DRAFT_226297</name>
</gene>
<evidence type="ECO:0000313" key="8">
    <source>
        <dbReference type="Proteomes" id="UP001301958"/>
    </source>
</evidence>
<dbReference type="InterPro" id="IPR001818">
    <property type="entry name" value="Pept_M10_metallopeptidase"/>
</dbReference>
<name>A0AAN7BY39_9PEZI</name>
<dbReference type="GO" id="GO:0004222">
    <property type="term" value="F:metalloendopeptidase activity"/>
    <property type="evidence" value="ECO:0007669"/>
    <property type="project" value="InterPro"/>
</dbReference>
<reference evidence="7" key="1">
    <citation type="journal article" date="2023" name="Mol. Phylogenet. Evol.">
        <title>Genome-scale phylogeny and comparative genomics of the fungal order Sordariales.</title>
        <authorList>
            <person name="Hensen N."/>
            <person name="Bonometti L."/>
            <person name="Westerberg I."/>
            <person name="Brannstrom I.O."/>
            <person name="Guillou S."/>
            <person name="Cros-Aarteil S."/>
            <person name="Calhoun S."/>
            <person name="Haridas S."/>
            <person name="Kuo A."/>
            <person name="Mondo S."/>
            <person name="Pangilinan J."/>
            <person name="Riley R."/>
            <person name="LaButti K."/>
            <person name="Andreopoulos B."/>
            <person name="Lipzen A."/>
            <person name="Chen C."/>
            <person name="Yan M."/>
            <person name="Daum C."/>
            <person name="Ng V."/>
            <person name="Clum A."/>
            <person name="Steindorff A."/>
            <person name="Ohm R.A."/>
            <person name="Martin F."/>
            <person name="Silar P."/>
            <person name="Natvig D.O."/>
            <person name="Lalanne C."/>
            <person name="Gautier V."/>
            <person name="Ament-Velasquez S.L."/>
            <person name="Kruys A."/>
            <person name="Hutchinson M.I."/>
            <person name="Powell A.J."/>
            <person name="Barry K."/>
            <person name="Miller A.N."/>
            <person name="Grigoriev I.V."/>
            <person name="Debuchy R."/>
            <person name="Gladieux P."/>
            <person name="Hiltunen Thoren M."/>
            <person name="Johannesson H."/>
        </authorList>
    </citation>
    <scope>NUCLEOTIDE SEQUENCE</scope>
    <source>
        <strain evidence="7">CBS 990.96</strain>
    </source>
</reference>
<evidence type="ECO:0000256" key="1">
    <source>
        <dbReference type="ARBA" id="ARBA00022670"/>
    </source>
</evidence>
<organism evidence="7 8">
    <name type="scientific">Podospora fimiseda</name>
    <dbReference type="NCBI Taxonomy" id="252190"/>
    <lineage>
        <taxon>Eukaryota</taxon>
        <taxon>Fungi</taxon>
        <taxon>Dikarya</taxon>
        <taxon>Ascomycota</taxon>
        <taxon>Pezizomycotina</taxon>
        <taxon>Sordariomycetes</taxon>
        <taxon>Sordariomycetidae</taxon>
        <taxon>Sordariales</taxon>
        <taxon>Podosporaceae</taxon>
        <taxon>Podospora</taxon>
    </lineage>
</organism>
<dbReference type="Gene3D" id="3.40.390.10">
    <property type="entry name" value="Collagenase (Catalytic Domain)"/>
    <property type="match status" value="1"/>
</dbReference>
<dbReference type="GO" id="GO:0006508">
    <property type="term" value="P:proteolysis"/>
    <property type="evidence" value="ECO:0007669"/>
    <property type="project" value="UniProtKB-KW"/>
</dbReference>
<evidence type="ECO:0000256" key="2">
    <source>
        <dbReference type="ARBA" id="ARBA00022723"/>
    </source>
</evidence>
<evidence type="ECO:0000256" key="4">
    <source>
        <dbReference type="ARBA" id="ARBA00022833"/>
    </source>
</evidence>
<keyword evidence="8" id="KW-1185">Reference proteome</keyword>
<keyword evidence="1" id="KW-0645">Protease</keyword>
<evidence type="ECO:0000256" key="3">
    <source>
        <dbReference type="ARBA" id="ARBA00022801"/>
    </source>
</evidence>
<comment type="caution">
    <text evidence="7">The sequence shown here is derived from an EMBL/GenBank/DDBJ whole genome shotgun (WGS) entry which is preliminary data.</text>
</comment>
<proteinExistence type="predicted"/>
<dbReference type="Proteomes" id="UP001301958">
    <property type="component" value="Unassembled WGS sequence"/>
</dbReference>
<keyword evidence="3" id="KW-0378">Hydrolase</keyword>
<accession>A0AAN7BY39</accession>
<evidence type="ECO:0000313" key="7">
    <source>
        <dbReference type="EMBL" id="KAK4231612.1"/>
    </source>
</evidence>
<feature type="domain" description="Peptidase M10 metallopeptidase" evidence="6">
    <location>
        <begin position="51"/>
        <end position="197"/>
    </location>
</feature>
<reference evidence="7" key="2">
    <citation type="submission" date="2023-05" db="EMBL/GenBank/DDBJ databases">
        <authorList>
            <consortium name="Lawrence Berkeley National Laboratory"/>
            <person name="Steindorff A."/>
            <person name="Hensen N."/>
            <person name="Bonometti L."/>
            <person name="Westerberg I."/>
            <person name="Brannstrom I.O."/>
            <person name="Guillou S."/>
            <person name="Cros-Aarteil S."/>
            <person name="Calhoun S."/>
            <person name="Haridas S."/>
            <person name="Kuo A."/>
            <person name="Mondo S."/>
            <person name="Pangilinan J."/>
            <person name="Riley R."/>
            <person name="Labutti K."/>
            <person name="Andreopoulos B."/>
            <person name="Lipzen A."/>
            <person name="Chen C."/>
            <person name="Yanf M."/>
            <person name="Daum C."/>
            <person name="Ng V."/>
            <person name="Clum A."/>
            <person name="Ohm R."/>
            <person name="Martin F."/>
            <person name="Silar P."/>
            <person name="Natvig D."/>
            <person name="Lalanne C."/>
            <person name="Gautier V."/>
            <person name="Ament-Velasquez S.L."/>
            <person name="Kruys A."/>
            <person name="Hutchinson M.I."/>
            <person name="Powell A.J."/>
            <person name="Barry K."/>
            <person name="Miller A.N."/>
            <person name="Grigoriev I.V."/>
            <person name="Debuchy R."/>
            <person name="Gladieux P."/>
            <person name="Thoren M.H."/>
            <person name="Johannesson H."/>
        </authorList>
    </citation>
    <scope>NUCLEOTIDE SEQUENCE</scope>
    <source>
        <strain evidence="7">CBS 990.96</strain>
    </source>
</reference>
<dbReference type="SUPFAM" id="SSF55486">
    <property type="entry name" value="Metalloproteases ('zincins'), catalytic domain"/>
    <property type="match status" value="1"/>
</dbReference>
<dbReference type="InterPro" id="IPR024079">
    <property type="entry name" value="MetalloPept_cat_dom_sf"/>
</dbReference>
<sequence length="297" mass="33742">MATCKSCQDKPIQSPPSHHSSLRDLIPDNQTYVAAQNNLWKEPHSTDEPQVIYCKFVNDHPNPSYDARIKSFVQEWVKDWELYAFIHFKFVAKEEPAHIRIKFGQTEVEGAWSAIGNDSVAANSPEEKKKLMLSVEPSMLFGDFSADPNKMPEDVPDDQIYHVGVDCARTTVLHEFGHALGLHHEHASPKALFVWAADKLGNNNYQMVTGSPGDEINVSAFDMWSIMRYPLAEKDVDWDKSRGSMNDHEWLKFKQDLQIRPIRLSEGDKVWAITAYPGRNHPELEAARAKWAGTIQG</sequence>
<evidence type="ECO:0000259" key="6">
    <source>
        <dbReference type="Pfam" id="PF00413"/>
    </source>
</evidence>